<dbReference type="GeneID" id="94846872"/>
<evidence type="ECO:0000313" key="2">
    <source>
        <dbReference type="Proteomes" id="UP000179807"/>
    </source>
</evidence>
<dbReference type="AlphaFoldDB" id="A0A1J4J7K6"/>
<dbReference type="RefSeq" id="XP_068348257.1">
    <property type="nucleotide sequence ID" value="XM_068512168.1"/>
</dbReference>
<dbReference type="EMBL" id="MLAK01001261">
    <property type="protein sequence ID" value="OHS95120.1"/>
    <property type="molecule type" value="Genomic_DNA"/>
</dbReference>
<proteinExistence type="predicted"/>
<name>A0A1J4J7K6_9EUKA</name>
<keyword evidence="2" id="KW-1185">Reference proteome</keyword>
<protein>
    <submittedName>
        <fullName evidence="1">Uncharacterized protein</fullName>
    </submittedName>
</protein>
<dbReference type="Proteomes" id="UP000179807">
    <property type="component" value="Unassembled WGS sequence"/>
</dbReference>
<accession>A0A1J4J7K6</accession>
<dbReference type="VEuPathDB" id="TrichDB:TRFO_38637"/>
<comment type="caution">
    <text evidence="1">The sequence shown here is derived from an EMBL/GenBank/DDBJ whole genome shotgun (WGS) entry which is preliminary data.</text>
</comment>
<sequence length="163" mass="18437">MISNRPKKYQKHTKRIAFLEWNSPSGKEIIEFNEHYKIIKYSRTSSDSNISDDSPDELSDAFSIPFNPDSKTQNAIQPFPIPIITLNAANGNNENNNVNEFLTLTSDANISESDSSSLTNCNFNQNTNKKAYIELPRGYNYIYRHENIPEDLLDGGILAGELC</sequence>
<gene>
    <name evidence="1" type="ORF">TRFO_38637</name>
</gene>
<organism evidence="1 2">
    <name type="scientific">Tritrichomonas foetus</name>
    <dbReference type="NCBI Taxonomy" id="1144522"/>
    <lineage>
        <taxon>Eukaryota</taxon>
        <taxon>Metamonada</taxon>
        <taxon>Parabasalia</taxon>
        <taxon>Tritrichomonadida</taxon>
        <taxon>Tritrichomonadidae</taxon>
        <taxon>Tritrichomonas</taxon>
    </lineage>
</organism>
<reference evidence="1" key="1">
    <citation type="submission" date="2016-10" db="EMBL/GenBank/DDBJ databases">
        <authorList>
            <person name="Benchimol M."/>
            <person name="Almeida L.G."/>
            <person name="Vasconcelos A.T."/>
            <person name="Perreira-Neves A."/>
            <person name="Rosa I.A."/>
            <person name="Tasca T."/>
            <person name="Bogo M.R."/>
            <person name="de Souza W."/>
        </authorList>
    </citation>
    <scope>NUCLEOTIDE SEQUENCE [LARGE SCALE GENOMIC DNA]</scope>
    <source>
        <strain evidence="1">K</strain>
    </source>
</reference>
<evidence type="ECO:0000313" key="1">
    <source>
        <dbReference type="EMBL" id="OHS95120.1"/>
    </source>
</evidence>